<keyword evidence="3" id="KW-0731">Sigma factor</keyword>
<dbReference type="NCBIfam" id="TIGR02937">
    <property type="entry name" value="sigma70-ECF"/>
    <property type="match status" value="1"/>
</dbReference>
<dbReference type="Proteomes" id="UP000233398">
    <property type="component" value="Unassembled WGS sequence"/>
</dbReference>
<keyword evidence="2" id="KW-0805">Transcription regulation</keyword>
<dbReference type="GO" id="GO:0016987">
    <property type="term" value="F:sigma factor activity"/>
    <property type="evidence" value="ECO:0007669"/>
    <property type="project" value="UniProtKB-KW"/>
</dbReference>
<dbReference type="InterPro" id="IPR039425">
    <property type="entry name" value="RNA_pol_sigma-70-like"/>
</dbReference>
<evidence type="ECO:0000256" key="2">
    <source>
        <dbReference type="ARBA" id="ARBA00023015"/>
    </source>
</evidence>
<dbReference type="PANTHER" id="PTHR43133:SF46">
    <property type="entry name" value="RNA POLYMERASE SIGMA-70 FACTOR ECF SUBFAMILY"/>
    <property type="match status" value="1"/>
</dbReference>
<name>A0A2N0VH20_9BACT</name>
<dbReference type="AlphaFoldDB" id="A0A2N0VH20"/>
<dbReference type="InterPro" id="IPR036388">
    <property type="entry name" value="WH-like_DNA-bd_sf"/>
</dbReference>
<sequence length="209" mass="24717">MFEYCPDFNQYSEWLTKIFHMRDFDTDKLLIQLRLGDEQAYEKIYSRYHKRIYCFAFSYLKSRVLSEDAVQVVFIKLWENRSSISSNIKAFLFTTTRNHVLNMIRNQKGKVLKSIKYEQQKTSSSNQPEYIVLYSQYQAILDKGLEQLSEGKREIFNMKSNLGLTNSEIANELGITIHTVKSQYYQASKFIREYLSRHAGIKTNKAKHS</sequence>
<evidence type="ECO:0000256" key="4">
    <source>
        <dbReference type="ARBA" id="ARBA00023163"/>
    </source>
</evidence>
<dbReference type="PANTHER" id="PTHR43133">
    <property type="entry name" value="RNA POLYMERASE ECF-TYPE SIGMA FACTO"/>
    <property type="match status" value="1"/>
</dbReference>
<dbReference type="InterPro" id="IPR014327">
    <property type="entry name" value="RNA_pol_sigma70_bacteroid"/>
</dbReference>
<dbReference type="InterPro" id="IPR007627">
    <property type="entry name" value="RNA_pol_sigma70_r2"/>
</dbReference>
<dbReference type="NCBIfam" id="TIGR02985">
    <property type="entry name" value="Sig70_bacteroi1"/>
    <property type="match status" value="1"/>
</dbReference>
<evidence type="ECO:0008006" key="9">
    <source>
        <dbReference type="Google" id="ProtNLM"/>
    </source>
</evidence>
<evidence type="ECO:0000313" key="8">
    <source>
        <dbReference type="Proteomes" id="UP000233398"/>
    </source>
</evidence>
<keyword evidence="4" id="KW-0804">Transcription</keyword>
<dbReference type="GO" id="GO:0003677">
    <property type="term" value="F:DNA binding"/>
    <property type="evidence" value="ECO:0007669"/>
    <property type="project" value="InterPro"/>
</dbReference>
<dbReference type="InterPro" id="IPR013324">
    <property type="entry name" value="RNA_pol_sigma_r3/r4-like"/>
</dbReference>
<dbReference type="Gene3D" id="1.10.10.10">
    <property type="entry name" value="Winged helix-like DNA-binding domain superfamily/Winged helix DNA-binding domain"/>
    <property type="match status" value="1"/>
</dbReference>
<dbReference type="Gene3D" id="1.10.1740.10">
    <property type="match status" value="1"/>
</dbReference>
<dbReference type="Pfam" id="PF08281">
    <property type="entry name" value="Sigma70_r4_2"/>
    <property type="match status" value="1"/>
</dbReference>
<gene>
    <name evidence="7" type="ORF">CWD77_07955</name>
</gene>
<evidence type="ECO:0000259" key="6">
    <source>
        <dbReference type="Pfam" id="PF08281"/>
    </source>
</evidence>
<dbReference type="SUPFAM" id="SSF88659">
    <property type="entry name" value="Sigma3 and sigma4 domains of RNA polymerase sigma factors"/>
    <property type="match status" value="1"/>
</dbReference>
<comment type="similarity">
    <text evidence="1">Belongs to the sigma-70 factor family. ECF subfamily.</text>
</comment>
<dbReference type="SUPFAM" id="SSF88946">
    <property type="entry name" value="Sigma2 domain of RNA polymerase sigma factors"/>
    <property type="match status" value="1"/>
</dbReference>
<dbReference type="Pfam" id="PF04542">
    <property type="entry name" value="Sigma70_r2"/>
    <property type="match status" value="1"/>
</dbReference>
<proteinExistence type="inferred from homology"/>
<feature type="domain" description="RNA polymerase sigma factor 70 region 4 type 2" evidence="6">
    <location>
        <begin position="140"/>
        <end position="189"/>
    </location>
</feature>
<dbReference type="EMBL" id="PISP01000002">
    <property type="protein sequence ID" value="PKD43495.1"/>
    <property type="molecule type" value="Genomic_DNA"/>
</dbReference>
<evidence type="ECO:0000313" key="7">
    <source>
        <dbReference type="EMBL" id="PKD43495.1"/>
    </source>
</evidence>
<dbReference type="InterPro" id="IPR013249">
    <property type="entry name" value="RNA_pol_sigma70_r4_t2"/>
</dbReference>
<evidence type="ECO:0000256" key="1">
    <source>
        <dbReference type="ARBA" id="ARBA00010641"/>
    </source>
</evidence>
<protein>
    <recommendedName>
        <fullName evidence="9">RNA polymerase sigma-70 factor</fullName>
    </recommendedName>
</protein>
<accession>A0A2N0VH20</accession>
<reference evidence="7 8" key="1">
    <citation type="submission" date="2017-11" db="EMBL/GenBank/DDBJ databases">
        <title>Rhodohalobacter 15182 sp. nov., isolated from a salt lake.</title>
        <authorList>
            <person name="Han S."/>
        </authorList>
    </citation>
    <scope>NUCLEOTIDE SEQUENCE [LARGE SCALE GENOMIC DNA]</scope>
    <source>
        <strain evidence="7 8">15182</strain>
    </source>
</reference>
<comment type="caution">
    <text evidence="7">The sequence shown here is derived from an EMBL/GenBank/DDBJ whole genome shotgun (WGS) entry which is preliminary data.</text>
</comment>
<evidence type="ECO:0000259" key="5">
    <source>
        <dbReference type="Pfam" id="PF04542"/>
    </source>
</evidence>
<evidence type="ECO:0000256" key="3">
    <source>
        <dbReference type="ARBA" id="ARBA00023082"/>
    </source>
</evidence>
<dbReference type="GO" id="GO:0006352">
    <property type="term" value="P:DNA-templated transcription initiation"/>
    <property type="evidence" value="ECO:0007669"/>
    <property type="project" value="InterPro"/>
</dbReference>
<dbReference type="InterPro" id="IPR013325">
    <property type="entry name" value="RNA_pol_sigma_r2"/>
</dbReference>
<dbReference type="OrthoDB" id="799938at2"/>
<dbReference type="InterPro" id="IPR014284">
    <property type="entry name" value="RNA_pol_sigma-70_dom"/>
</dbReference>
<keyword evidence="8" id="KW-1185">Reference proteome</keyword>
<organism evidence="7 8">
    <name type="scientific">Rhodohalobacter barkolensis</name>
    <dbReference type="NCBI Taxonomy" id="2053187"/>
    <lineage>
        <taxon>Bacteria</taxon>
        <taxon>Pseudomonadati</taxon>
        <taxon>Balneolota</taxon>
        <taxon>Balneolia</taxon>
        <taxon>Balneolales</taxon>
        <taxon>Balneolaceae</taxon>
        <taxon>Rhodohalobacter</taxon>
    </lineage>
</organism>
<feature type="domain" description="RNA polymerase sigma-70 region 2" evidence="5">
    <location>
        <begin position="44"/>
        <end position="108"/>
    </location>
</feature>